<accession>A0AAN9UI90</accession>
<feature type="region of interest" description="Disordered" evidence="1">
    <location>
        <begin position="155"/>
        <end position="179"/>
    </location>
</feature>
<protein>
    <submittedName>
        <fullName evidence="2">Uncharacterized protein</fullName>
    </submittedName>
</protein>
<reference evidence="2 3" key="1">
    <citation type="journal article" date="2023" name="PLoS ONE">
        <title>Cytospora paraplurivora sp. nov. isolated from orchards with fruit tree decline syndrome in Ontario, Canada.</title>
        <authorList>
            <person name="Ilyukhin E."/>
            <person name="Nguyen H.D.T."/>
            <person name="Castle A.J."/>
            <person name="Ellouze W."/>
        </authorList>
    </citation>
    <scope>NUCLEOTIDE SEQUENCE [LARGE SCALE GENOMIC DNA]</scope>
    <source>
        <strain evidence="2 3">FDS-564</strain>
    </source>
</reference>
<sequence length="189" mass="21607">MHPVSRKPKQYYMLLDVTSVREIAYLPPQTGDGCKILLPGVQVHDQSNPNAPPQTVEERIARYIRLVSDEETDEKGFTEEDLSLAVRGRLHCFFRGDYDQQNIVRMNNSFDDLLDRWESSNDDLLIDWAKGNMDWLRPPPSELGSVDGGILNETRSSKPSGLDWRSHLPDPSGALKKSTKCWEKHLPKF</sequence>
<dbReference type="EMBL" id="JAJSPL020000002">
    <property type="protein sequence ID" value="KAK7748575.1"/>
    <property type="molecule type" value="Genomic_DNA"/>
</dbReference>
<dbReference type="AlphaFoldDB" id="A0AAN9UI90"/>
<dbReference type="Proteomes" id="UP001320245">
    <property type="component" value="Unassembled WGS sequence"/>
</dbReference>
<evidence type="ECO:0000313" key="2">
    <source>
        <dbReference type="EMBL" id="KAK7748575.1"/>
    </source>
</evidence>
<comment type="caution">
    <text evidence="2">The sequence shown here is derived from an EMBL/GenBank/DDBJ whole genome shotgun (WGS) entry which is preliminary data.</text>
</comment>
<organism evidence="2 3">
    <name type="scientific">Cytospora paraplurivora</name>
    <dbReference type="NCBI Taxonomy" id="2898453"/>
    <lineage>
        <taxon>Eukaryota</taxon>
        <taxon>Fungi</taxon>
        <taxon>Dikarya</taxon>
        <taxon>Ascomycota</taxon>
        <taxon>Pezizomycotina</taxon>
        <taxon>Sordariomycetes</taxon>
        <taxon>Sordariomycetidae</taxon>
        <taxon>Diaporthales</taxon>
        <taxon>Cytosporaceae</taxon>
        <taxon>Cytospora</taxon>
    </lineage>
</organism>
<name>A0AAN9UI90_9PEZI</name>
<gene>
    <name evidence="2" type="ORF">SLS53_000595</name>
</gene>
<keyword evidence="3" id="KW-1185">Reference proteome</keyword>
<evidence type="ECO:0000256" key="1">
    <source>
        <dbReference type="SAM" id="MobiDB-lite"/>
    </source>
</evidence>
<proteinExistence type="predicted"/>
<evidence type="ECO:0000313" key="3">
    <source>
        <dbReference type="Proteomes" id="UP001320245"/>
    </source>
</evidence>